<accession>A0A1Y2HKV4</accession>
<comment type="similarity">
    <text evidence="1">Belongs to the protein-tyrosine phosphatase family. Non-receptor class dual specificity subfamily.</text>
</comment>
<dbReference type="STRING" id="765915.A0A1Y2HKV4"/>
<evidence type="ECO:0000313" key="7">
    <source>
        <dbReference type="Proteomes" id="UP000193411"/>
    </source>
</evidence>
<evidence type="ECO:0000256" key="5">
    <source>
        <dbReference type="SAM" id="MobiDB-lite"/>
    </source>
</evidence>
<feature type="region of interest" description="Disordered" evidence="5">
    <location>
        <begin position="161"/>
        <end position="203"/>
    </location>
</feature>
<protein>
    <recommendedName>
        <fullName evidence="2">protein-tyrosine-phosphatase</fullName>
        <ecNumber evidence="2">3.1.3.48</ecNumber>
    </recommendedName>
</protein>
<evidence type="ECO:0000256" key="3">
    <source>
        <dbReference type="ARBA" id="ARBA00022801"/>
    </source>
</evidence>
<name>A0A1Y2HKV4_9FUNG</name>
<dbReference type="GO" id="GO:0008138">
    <property type="term" value="F:protein tyrosine/serine/threonine phosphatase activity"/>
    <property type="evidence" value="ECO:0007669"/>
    <property type="project" value="TreeGrafter"/>
</dbReference>
<evidence type="ECO:0000256" key="1">
    <source>
        <dbReference type="ARBA" id="ARBA00008601"/>
    </source>
</evidence>
<reference evidence="6 7" key="1">
    <citation type="submission" date="2016-07" db="EMBL/GenBank/DDBJ databases">
        <title>Pervasive Adenine N6-methylation of Active Genes in Fungi.</title>
        <authorList>
            <consortium name="DOE Joint Genome Institute"/>
            <person name="Mondo S.J."/>
            <person name="Dannebaum R.O."/>
            <person name="Kuo R.C."/>
            <person name="Labutti K."/>
            <person name="Haridas S."/>
            <person name="Kuo A."/>
            <person name="Salamov A."/>
            <person name="Ahrendt S.R."/>
            <person name="Lipzen A."/>
            <person name="Sullivan W."/>
            <person name="Andreopoulos W.B."/>
            <person name="Clum A."/>
            <person name="Lindquist E."/>
            <person name="Daum C."/>
            <person name="Ramamoorthy G.K."/>
            <person name="Gryganskyi A."/>
            <person name="Culley D."/>
            <person name="Magnuson J.K."/>
            <person name="James T.Y."/>
            <person name="O'Malley M.A."/>
            <person name="Stajich J.E."/>
            <person name="Spatafora J.W."/>
            <person name="Visel A."/>
            <person name="Grigoriev I.V."/>
        </authorList>
    </citation>
    <scope>NUCLEOTIDE SEQUENCE [LARGE SCALE GENOMIC DNA]</scope>
    <source>
        <strain evidence="6 7">PL171</strain>
    </source>
</reference>
<feature type="region of interest" description="Disordered" evidence="5">
    <location>
        <begin position="1"/>
        <end position="28"/>
    </location>
</feature>
<dbReference type="EC" id="3.1.3.48" evidence="2"/>
<feature type="non-terminal residue" evidence="6">
    <location>
        <position position="1"/>
    </location>
</feature>
<keyword evidence="4" id="KW-0904">Protein phosphatase</keyword>
<dbReference type="GO" id="GO:0004725">
    <property type="term" value="F:protein tyrosine phosphatase activity"/>
    <property type="evidence" value="ECO:0007669"/>
    <property type="project" value="UniProtKB-EC"/>
</dbReference>
<evidence type="ECO:0000313" key="6">
    <source>
        <dbReference type="EMBL" id="ORZ35196.1"/>
    </source>
</evidence>
<dbReference type="EMBL" id="MCFL01000023">
    <property type="protein sequence ID" value="ORZ35196.1"/>
    <property type="molecule type" value="Genomic_DNA"/>
</dbReference>
<organism evidence="6 7">
    <name type="scientific">Catenaria anguillulae PL171</name>
    <dbReference type="NCBI Taxonomy" id="765915"/>
    <lineage>
        <taxon>Eukaryota</taxon>
        <taxon>Fungi</taxon>
        <taxon>Fungi incertae sedis</taxon>
        <taxon>Blastocladiomycota</taxon>
        <taxon>Blastocladiomycetes</taxon>
        <taxon>Blastocladiales</taxon>
        <taxon>Catenariaceae</taxon>
        <taxon>Catenaria</taxon>
    </lineage>
</organism>
<proteinExistence type="inferred from homology"/>
<keyword evidence="7" id="KW-1185">Reference proteome</keyword>
<sequence length="203" mass="20778">MSSTSSTSSTAAKAKGNAKAPQEPPTHGYRCPKCRSLLFTSTHVIPHSESTDGGDASWRFRGKGSTTVGQAHIATSDLGGNPDDEGQCTVINFKPPRWMKSELDAGHTEGKMTCPAVMKNGKPCGAKVGEYHWQGTTCTCGVWVAPAFLVPRSRVDRIPMTPTASVPSGAAASASSGASTSAGAVEGPRAGVGGSQGKVAESS</sequence>
<keyword evidence="3" id="KW-0378">Hydrolase</keyword>
<feature type="compositionally biased region" description="Low complexity" evidence="5">
    <location>
        <begin position="1"/>
        <end position="20"/>
    </location>
</feature>
<dbReference type="AlphaFoldDB" id="A0A1Y2HKV4"/>
<evidence type="ECO:0000256" key="2">
    <source>
        <dbReference type="ARBA" id="ARBA00013064"/>
    </source>
</evidence>
<evidence type="ECO:0000256" key="4">
    <source>
        <dbReference type="ARBA" id="ARBA00022912"/>
    </source>
</evidence>
<dbReference type="PANTHER" id="PTHR45848">
    <property type="entry name" value="DUAL SPECIFICITY PROTEIN PHOSPHATASE 12 FAMILY MEMBER"/>
    <property type="match status" value="1"/>
</dbReference>
<dbReference type="Proteomes" id="UP000193411">
    <property type="component" value="Unassembled WGS sequence"/>
</dbReference>
<gene>
    <name evidence="6" type="ORF">BCR44DRAFT_1434548</name>
</gene>
<comment type="caution">
    <text evidence="6">The sequence shown here is derived from an EMBL/GenBank/DDBJ whole genome shotgun (WGS) entry which is preliminary data.</text>
</comment>
<dbReference type="PANTHER" id="PTHR45848:SF4">
    <property type="entry name" value="DUAL SPECIFICITY PROTEIN PHOSPHATASE 12"/>
    <property type="match status" value="1"/>
</dbReference>
<dbReference type="OrthoDB" id="2017893at2759"/>
<feature type="compositionally biased region" description="Low complexity" evidence="5">
    <location>
        <begin position="161"/>
        <end position="185"/>
    </location>
</feature>